<organism evidence="1 2">
    <name type="scientific">Vibrio inusitatus NBRC 102082</name>
    <dbReference type="NCBI Taxonomy" id="1219070"/>
    <lineage>
        <taxon>Bacteria</taxon>
        <taxon>Pseudomonadati</taxon>
        <taxon>Pseudomonadota</taxon>
        <taxon>Gammaproteobacteria</taxon>
        <taxon>Vibrionales</taxon>
        <taxon>Vibrionaceae</taxon>
        <taxon>Vibrio</taxon>
    </lineage>
</organism>
<dbReference type="AlphaFoldDB" id="A0A4Y3HUT7"/>
<dbReference type="RefSeq" id="WP_141344419.1">
    <property type="nucleotide sequence ID" value="NZ_BJLF01000003.1"/>
</dbReference>
<sequence length="88" mass="10199">MFSVTLLPSDYNSQLCSDLKRTLSQKLYAYFDTSCVKFWESNKDQIIFINDTAKESQWGITINANNRVVIEEFLDNMESSVEFDVLEA</sequence>
<name>A0A4Y3HUT7_9VIBR</name>
<dbReference type="EMBL" id="BJLF01000003">
    <property type="protein sequence ID" value="GEA50054.1"/>
    <property type="molecule type" value="Genomic_DNA"/>
</dbReference>
<keyword evidence="2" id="KW-1185">Reference proteome</keyword>
<protein>
    <submittedName>
        <fullName evidence="1">Uncharacterized protein</fullName>
    </submittedName>
</protein>
<gene>
    <name evidence="1" type="ORF">VIN01S_08580</name>
</gene>
<dbReference type="OrthoDB" id="5878817at2"/>
<reference evidence="1 2" key="1">
    <citation type="submission" date="2019-06" db="EMBL/GenBank/DDBJ databases">
        <title>Whole genome shotgun sequence of Vibrio inusitatus NBRC 102082.</title>
        <authorList>
            <person name="Hosoyama A."/>
            <person name="Uohara A."/>
            <person name="Ohji S."/>
            <person name="Ichikawa N."/>
        </authorList>
    </citation>
    <scope>NUCLEOTIDE SEQUENCE [LARGE SCALE GENOMIC DNA]</scope>
    <source>
        <strain evidence="1 2">NBRC 102082</strain>
    </source>
</reference>
<dbReference type="Proteomes" id="UP000318717">
    <property type="component" value="Unassembled WGS sequence"/>
</dbReference>
<evidence type="ECO:0000313" key="2">
    <source>
        <dbReference type="Proteomes" id="UP000318717"/>
    </source>
</evidence>
<comment type="caution">
    <text evidence="1">The sequence shown here is derived from an EMBL/GenBank/DDBJ whole genome shotgun (WGS) entry which is preliminary data.</text>
</comment>
<proteinExistence type="predicted"/>
<evidence type="ECO:0000313" key="1">
    <source>
        <dbReference type="EMBL" id="GEA50054.1"/>
    </source>
</evidence>
<accession>A0A4Y3HUT7</accession>